<dbReference type="SUPFAM" id="SSF103473">
    <property type="entry name" value="MFS general substrate transporter"/>
    <property type="match status" value="2"/>
</dbReference>
<dbReference type="VEuPathDB" id="FungiDB:sscle_02g011640"/>
<dbReference type="GO" id="GO:0022857">
    <property type="term" value="F:transmembrane transporter activity"/>
    <property type="evidence" value="ECO:0007669"/>
    <property type="project" value="InterPro"/>
</dbReference>
<evidence type="ECO:0008006" key="11">
    <source>
        <dbReference type="Google" id="ProtNLM"/>
    </source>
</evidence>
<protein>
    <recommendedName>
        <fullName evidence="11">Major facilitator superfamily (MFS) profile domain-containing protein</fullName>
    </recommendedName>
</protein>
<keyword evidence="5 8" id="KW-1133">Transmembrane helix</keyword>
<feature type="transmembrane region" description="Helical" evidence="8">
    <location>
        <begin position="101"/>
        <end position="125"/>
    </location>
</feature>
<dbReference type="EMBL" id="CP017815">
    <property type="protein sequence ID" value="APA06394.1"/>
    <property type="molecule type" value="Genomic_DNA"/>
</dbReference>
<gene>
    <name evidence="9" type="ORF">sscle_02g011640</name>
</gene>
<dbReference type="PANTHER" id="PTHR23501:SF3">
    <property type="entry name" value="MAJOR FACILITATOR SUPERFAMILY (MFS) PROFILE DOMAIN-CONTAINING PROTEIN"/>
    <property type="match status" value="1"/>
</dbReference>
<feature type="transmembrane region" description="Helical" evidence="8">
    <location>
        <begin position="349"/>
        <end position="366"/>
    </location>
</feature>
<feature type="transmembrane region" description="Helical" evidence="8">
    <location>
        <begin position="193"/>
        <end position="211"/>
    </location>
</feature>
<evidence type="ECO:0000256" key="1">
    <source>
        <dbReference type="ARBA" id="ARBA00004141"/>
    </source>
</evidence>
<evidence type="ECO:0000256" key="8">
    <source>
        <dbReference type="SAM" id="Phobius"/>
    </source>
</evidence>
<evidence type="ECO:0000256" key="5">
    <source>
        <dbReference type="ARBA" id="ARBA00022989"/>
    </source>
</evidence>
<feature type="transmembrane region" description="Helical" evidence="8">
    <location>
        <begin position="480"/>
        <end position="505"/>
    </location>
</feature>
<dbReference type="FunFam" id="1.20.1250.20:FF:000284">
    <property type="entry name" value="Siderophore iron transporter mirB"/>
    <property type="match status" value="1"/>
</dbReference>
<feature type="transmembrane region" description="Helical" evidence="8">
    <location>
        <begin position="70"/>
        <end position="89"/>
    </location>
</feature>
<dbReference type="GO" id="GO:0016020">
    <property type="term" value="C:membrane"/>
    <property type="evidence" value="ECO:0007669"/>
    <property type="project" value="UniProtKB-SubCell"/>
</dbReference>
<sequence>MRFRLNHLVPNEVPVAEKPAQTSSADEEKVPATTASTLQENDEIITNKEFQHGVQAAEAIIQMWTKNHLIFAYVLIWVIEFIMTFASGLTSTLTPYVTSSFQAHSLTATTSIISSLIAGLIKLPYAKVMDIWGRPQAFCLMVVSWTLGMIMMAGCQDVKTYCAAQVFYYVGYNGIGFTLTIFIADTTQLKNRAWWIAFSSSPWIVTVWATGPAAQSVLSTIGFRWGFGIWAIILPIICAPLFGLFYFYQKKAEKQGLIQKIDSGRTWTKSFFYYCREFDVIGLLLIATGLALFLLTFSLYSYQKGEWKSPLVICFIIFGGILIIAFALYETYFAPVTFIPWALMKDRTVFFTYSMVASRYCAWYIWDSYFYSMLIVVFNQSITNASYISNIYTIGSCFWALVVGVVIRYNGRLKWMAMYFGVPVTILAVGLMIKFRQPDTNIGYIVMTQIFIAFGGGTLVMCEQMTVMAVSSHQHIPAVLAIEAMIASIGGAIGSTIAAALWTGIFPVKLAELLPSSAQADFKTIYGSLTVQSSYPIGSETRNAINQAYGDTQKLMLICATCLYSVTLVSTMLWRDINVKEIKQIKGRIW</sequence>
<keyword evidence="3" id="KW-0813">Transport</keyword>
<feature type="transmembrane region" description="Helical" evidence="8">
    <location>
        <begin position="386"/>
        <end position="409"/>
    </location>
</feature>
<dbReference type="InterPro" id="IPR011701">
    <property type="entry name" value="MFS"/>
</dbReference>
<dbReference type="OMA" id="YASSPWL"/>
<evidence type="ECO:0000256" key="6">
    <source>
        <dbReference type="ARBA" id="ARBA00023136"/>
    </source>
</evidence>
<organism evidence="9 10">
    <name type="scientific">Sclerotinia sclerotiorum (strain ATCC 18683 / 1980 / Ss-1)</name>
    <name type="common">White mold</name>
    <name type="synonym">Whetzelinia sclerotiorum</name>
    <dbReference type="NCBI Taxonomy" id="665079"/>
    <lineage>
        <taxon>Eukaryota</taxon>
        <taxon>Fungi</taxon>
        <taxon>Dikarya</taxon>
        <taxon>Ascomycota</taxon>
        <taxon>Pezizomycotina</taxon>
        <taxon>Leotiomycetes</taxon>
        <taxon>Helotiales</taxon>
        <taxon>Sclerotiniaceae</taxon>
        <taxon>Sclerotinia</taxon>
    </lineage>
</organism>
<evidence type="ECO:0000256" key="3">
    <source>
        <dbReference type="ARBA" id="ARBA00022448"/>
    </source>
</evidence>
<dbReference type="AlphaFoldDB" id="A0A1D9PUJ6"/>
<reference evidence="10" key="1">
    <citation type="journal article" date="2017" name="Genome Biol. Evol.">
        <title>The complete genome sequence of the phytopathogenic fungus Sclerotinia sclerotiorum reveals insights into the genome architecture of broad host range pathogens.</title>
        <authorList>
            <person name="Derbyshire M."/>
            <person name="Denton-Giles M."/>
            <person name="Hegedus D."/>
            <person name="Seifbarghy S."/>
            <person name="Rollins J."/>
            <person name="van Kan J."/>
            <person name="Seidl M.F."/>
            <person name="Faino L."/>
            <person name="Mbengue M."/>
            <person name="Navaud O."/>
            <person name="Raffaele S."/>
            <person name="Hammond-Kosack K."/>
            <person name="Heard S."/>
            <person name="Oliver R."/>
        </authorList>
    </citation>
    <scope>NUCLEOTIDE SEQUENCE [LARGE SCALE GENOMIC DNA]</scope>
    <source>
        <strain evidence="10">ATCC 18683 / 1980 / Ss-1</strain>
    </source>
</reference>
<keyword evidence="6 8" id="KW-0472">Membrane</keyword>
<evidence type="ECO:0000256" key="4">
    <source>
        <dbReference type="ARBA" id="ARBA00022692"/>
    </source>
</evidence>
<dbReference type="InterPro" id="IPR036259">
    <property type="entry name" value="MFS_trans_sf"/>
</dbReference>
<comment type="subcellular location">
    <subcellularLocation>
        <location evidence="1">Membrane</location>
        <topology evidence="1">Multi-pass membrane protein</topology>
    </subcellularLocation>
</comment>
<evidence type="ECO:0000313" key="9">
    <source>
        <dbReference type="EMBL" id="APA06394.1"/>
    </source>
</evidence>
<dbReference type="Pfam" id="PF07690">
    <property type="entry name" value="MFS_1"/>
    <property type="match status" value="1"/>
</dbReference>
<name>A0A1D9PUJ6_SCLS1</name>
<comment type="similarity">
    <text evidence="2">Belongs to the major facilitator superfamily.</text>
</comment>
<dbReference type="Gene3D" id="1.20.1250.20">
    <property type="entry name" value="MFS general substrate transporter like domains"/>
    <property type="match status" value="2"/>
</dbReference>
<evidence type="ECO:0000313" key="10">
    <source>
        <dbReference type="Proteomes" id="UP000177798"/>
    </source>
</evidence>
<feature type="transmembrane region" description="Helical" evidence="8">
    <location>
        <begin position="223"/>
        <end position="248"/>
    </location>
</feature>
<feature type="transmembrane region" description="Helical" evidence="8">
    <location>
        <begin position="309"/>
        <end position="329"/>
    </location>
</feature>
<feature type="region of interest" description="Disordered" evidence="7">
    <location>
        <begin position="16"/>
        <end position="38"/>
    </location>
</feature>
<dbReference type="Proteomes" id="UP000177798">
    <property type="component" value="Chromosome 2"/>
</dbReference>
<dbReference type="PANTHER" id="PTHR23501">
    <property type="entry name" value="MAJOR FACILITATOR SUPERFAMILY"/>
    <property type="match status" value="1"/>
</dbReference>
<evidence type="ECO:0000256" key="7">
    <source>
        <dbReference type="SAM" id="MobiDB-lite"/>
    </source>
</evidence>
<evidence type="ECO:0000256" key="2">
    <source>
        <dbReference type="ARBA" id="ARBA00008335"/>
    </source>
</evidence>
<accession>A0A1D9PUJ6</accession>
<feature type="transmembrane region" description="Helical" evidence="8">
    <location>
        <begin position="416"/>
        <end position="435"/>
    </location>
</feature>
<feature type="transmembrane region" description="Helical" evidence="8">
    <location>
        <begin position="555"/>
        <end position="574"/>
    </location>
</feature>
<proteinExistence type="inferred from homology"/>
<dbReference type="KEGG" id="ssl:SS1G_12950"/>
<feature type="transmembrane region" description="Helical" evidence="8">
    <location>
        <begin position="137"/>
        <end position="154"/>
    </location>
</feature>
<dbReference type="RefSeq" id="XP_001586372.1">
    <property type="nucleotide sequence ID" value="XM_001586322.1"/>
</dbReference>
<feature type="transmembrane region" description="Helical" evidence="8">
    <location>
        <begin position="280"/>
        <end position="303"/>
    </location>
</feature>
<feature type="transmembrane region" description="Helical" evidence="8">
    <location>
        <begin position="166"/>
        <end position="184"/>
    </location>
</feature>
<feature type="transmembrane region" description="Helical" evidence="8">
    <location>
        <begin position="441"/>
        <end position="460"/>
    </location>
</feature>
<dbReference type="OrthoDB" id="4078873at2759"/>
<keyword evidence="4 8" id="KW-0812">Transmembrane</keyword>